<accession>A0A4R3JKA2</accession>
<reference evidence="5 6" key="2">
    <citation type="submission" date="2019-03" db="EMBL/GenBank/DDBJ databases">
        <title>Genomic Encyclopedia of Type Strains, Phase IV (KMG-IV): sequencing the most valuable type-strain genomes for metagenomic binning, comparative biology and taxonomic classification.</title>
        <authorList>
            <person name="Goeker M."/>
        </authorList>
    </citation>
    <scope>NUCLEOTIDE SEQUENCE [LARGE SCALE GENOMIC DNA]</scope>
    <source>
        <strain evidence="5 6">DSM 103426</strain>
    </source>
</reference>
<keyword evidence="2" id="KW-0326">Glycosidase</keyword>
<feature type="domain" description="Inosine/uridine-preferring nucleoside hydrolase" evidence="3">
    <location>
        <begin position="6"/>
        <end position="293"/>
    </location>
</feature>
<dbReference type="PANTHER" id="PTHR12304:SF4">
    <property type="entry name" value="URIDINE NUCLEOSIDASE"/>
    <property type="match status" value="1"/>
</dbReference>
<dbReference type="Proteomes" id="UP000702954">
    <property type="component" value="Unassembled WGS sequence"/>
</dbReference>
<dbReference type="EMBL" id="SLZV01000018">
    <property type="protein sequence ID" value="TCS66718.1"/>
    <property type="molecule type" value="Genomic_DNA"/>
</dbReference>
<evidence type="ECO:0000259" key="3">
    <source>
        <dbReference type="Pfam" id="PF01156"/>
    </source>
</evidence>
<dbReference type="InterPro" id="IPR023186">
    <property type="entry name" value="IUNH"/>
</dbReference>
<evidence type="ECO:0000313" key="4">
    <source>
        <dbReference type="EMBL" id="GBU04366.1"/>
    </source>
</evidence>
<dbReference type="InterPro" id="IPR036452">
    <property type="entry name" value="Ribo_hydro-like"/>
</dbReference>
<dbReference type="PANTHER" id="PTHR12304">
    <property type="entry name" value="INOSINE-URIDINE PREFERRING NUCLEOSIDE HYDROLASE"/>
    <property type="match status" value="1"/>
</dbReference>
<dbReference type="Pfam" id="PF01156">
    <property type="entry name" value="IU_nuc_hydro"/>
    <property type="match status" value="1"/>
</dbReference>
<dbReference type="GO" id="GO:0008477">
    <property type="term" value="F:purine nucleosidase activity"/>
    <property type="evidence" value="ECO:0007669"/>
    <property type="project" value="TreeGrafter"/>
</dbReference>
<dbReference type="SUPFAM" id="SSF53590">
    <property type="entry name" value="Nucleoside hydrolase"/>
    <property type="match status" value="1"/>
</dbReference>
<dbReference type="Gene3D" id="3.90.245.10">
    <property type="entry name" value="Ribonucleoside hydrolase-like"/>
    <property type="match status" value="1"/>
</dbReference>
<sequence length="307" mass="33842">MNKLPVVIDTDGQLDSFWGIMLAKQLLDVKAVTVCKGKSKEAEQAFENTGGFLTMAGLQCHLSKGSERPVLISKKVPEQRRFLPDGKCGLPFPKGANYDTMPAWDRIYQEAKEAEGELVVVCFGPMTNLALAIFKYPELSSMIKKVAFVGGSYDFGNVSAVVEENMAADPEAAKAVFQSGILMEMYGYHFELKSALTNAEVGKIVHGANGPYTTAFAMSGMSHRPGEAIYYGPALAVFGIGMPEHVRFERYNIFVETKGELSRGRVVPLNMYTPLGYPKNTKVAMDLDREAYMNLLKETLDGYEKLE</sequence>
<dbReference type="AlphaFoldDB" id="A0A4R3JKA2"/>
<dbReference type="Proteomes" id="UP000294613">
    <property type="component" value="Unassembled WGS sequence"/>
</dbReference>
<name>A0A4R3JKA2_9FIRM</name>
<dbReference type="EMBL" id="BHEO01000002">
    <property type="protein sequence ID" value="GBU04366.1"/>
    <property type="molecule type" value="Genomic_DNA"/>
</dbReference>
<comment type="caution">
    <text evidence="5">The sequence shown here is derived from an EMBL/GenBank/DDBJ whole genome shotgun (WGS) entry which is preliminary data.</text>
</comment>
<dbReference type="GO" id="GO:0005829">
    <property type="term" value="C:cytosol"/>
    <property type="evidence" value="ECO:0007669"/>
    <property type="project" value="TreeGrafter"/>
</dbReference>
<dbReference type="GO" id="GO:0006152">
    <property type="term" value="P:purine nucleoside catabolic process"/>
    <property type="evidence" value="ECO:0007669"/>
    <property type="project" value="TreeGrafter"/>
</dbReference>
<reference evidence="4 7" key="1">
    <citation type="journal article" date="2018" name="Int. J. Syst. Evol. Microbiol.">
        <title>Draft Genome Sequence of Faecalimonas umbilicata JCM 30896T, an Acetate-Producing Bacterium Isolated from Human Feces.</title>
        <authorList>
            <person name="Sakamoto M."/>
            <person name="Ikeyama N."/>
            <person name="Yuki M."/>
            <person name="Ohkuma M."/>
        </authorList>
    </citation>
    <scope>NUCLEOTIDE SEQUENCE [LARGE SCALE GENOMIC DNA]</scope>
    <source>
        <strain evidence="4 7">EGH7</strain>
    </source>
</reference>
<organism evidence="5 6">
    <name type="scientific">Faecalimonas umbilicata</name>
    <dbReference type="NCBI Taxonomy" id="1912855"/>
    <lineage>
        <taxon>Bacteria</taxon>
        <taxon>Bacillati</taxon>
        <taxon>Bacillota</taxon>
        <taxon>Clostridia</taxon>
        <taxon>Lachnospirales</taxon>
        <taxon>Lachnospiraceae</taxon>
        <taxon>Faecalimonas</taxon>
    </lineage>
</organism>
<evidence type="ECO:0000256" key="2">
    <source>
        <dbReference type="ARBA" id="ARBA00023295"/>
    </source>
</evidence>
<proteinExistence type="predicted"/>
<evidence type="ECO:0000256" key="1">
    <source>
        <dbReference type="ARBA" id="ARBA00022801"/>
    </source>
</evidence>
<dbReference type="InterPro" id="IPR001910">
    <property type="entry name" value="Inosine/uridine_hydrolase_dom"/>
</dbReference>
<keyword evidence="1 5" id="KW-0378">Hydrolase</keyword>
<gene>
    <name evidence="4" type="primary">rihC</name>
    <name evidence="5" type="ORF">EDD74_11852</name>
    <name evidence="4" type="ORF">FAEUMB_09070</name>
</gene>
<protein>
    <submittedName>
        <fullName evidence="4">Non-specific ribonucleoside hydrolase RihC</fullName>
    </submittedName>
    <submittedName>
        <fullName evidence="5">Purine nucleosidase/pyrimidine-specific ribonucleoside hydrolase</fullName>
    </submittedName>
</protein>
<evidence type="ECO:0000313" key="6">
    <source>
        <dbReference type="Proteomes" id="UP000294613"/>
    </source>
</evidence>
<evidence type="ECO:0000313" key="7">
    <source>
        <dbReference type="Proteomes" id="UP000702954"/>
    </source>
</evidence>
<dbReference type="RefSeq" id="WP_158547694.1">
    <property type="nucleotide sequence ID" value="NZ_BHEO01000002.1"/>
</dbReference>
<keyword evidence="7" id="KW-1185">Reference proteome</keyword>
<evidence type="ECO:0000313" key="5">
    <source>
        <dbReference type="EMBL" id="TCS66718.1"/>
    </source>
</evidence>